<sequence length="294" mass="31185">MDQRRVADIAVTNDPANVRGGPEHLARLDTVDVLHRPVQRDKVARRGAHHAFGLAGGAGGVKDIGRVVALDRHAFGGLDAVLEGMPGEIAPLDQLRNLLFTLENDGEVGLVRRHLDRAVQQRFVMHNAARLDPARGGDDRLGLCVVDAHGKLGRGEPAEYHRVDRTKAGAGQHRLQRLGHHRHVDDDAVALFDALGAQGAGKACHALLQLGIGDATGGMGDGAVVDDGKLIATPGQNVAVHRVPAGVDHAVLEPFVKRCVVGKQCAGGFFDPVNRLGLRHPEPFGVSFPACVDV</sequence>
<comment type="caution">
    <text evidence="1">The sequence shown here is derived from an EMBL/GenBank/DDBJ whole genome shotgun (WGS) entry which is preliminary data.</text>
</comment>
<dbReference type="AlphaFoldDB" id="A0A1J5PRD8"/>
<reference evidence="1" key="1">
    <citation type="submission" date="2016-10" db="EMBL/GenBank/DDBJ databases">
        <title>Sequence of Gallionella enrichment culture.</title>
        <authorList>
            <person name="Poehlein A."/>
            <person name="Muehling M."/>
            <person name="Daniel R."/>
        </authorList>
    </citation>
    <scope>NUCLEOTIDE SEQUENCE</scope>
</reference>
<evidence type="ECO:0000313" key="1">
    <source>
        <dbReference type="EMBL" id="OIQ70140.1"/>
    </source>
</evidence>
<organism evidence="1">
    <name type="scientific">mine drainage metagenome</name>
    <dbReference type="NCBI Taxonomy" id="410659"/>
    <lineage>
        <taxon>unclassified sequences</taxon>
        <taxon>metagenomes</taxon>
        <taxon>ecological metagenomes</taxon>
    </lineage>
</organism>
<gene>
    <name evidence="1" type="ORF">GALL_482510</name>
</gene>
<proteinExistence type="predicted"/>
<dbReference type="EMBL" id="MLJW01004345">
    <property type="protein sequence ID" value="OIQ70140.1"/>
    <property type="molecule type" value="Genomic_DNA"/>
</dbReference>
<dbReference type="AntiFam" id="ANF00075">
    <property type="entry name" value="Shadow ORF (opposite prpE)"/>
</dbReference>
<protein>
    <submittedName>
        <fullName evidence="1">Uncharacterized protein</fullName>
    </submittedName>
</protein>
<accession>A0A1J5PRD8</accession>
<name>A0A1J5PRD8_9ZZZZ</name>